<evidence type="ECO:0000256" key="10">
    <source>
        <dbReference type="ARBA" id="ARBA00023001"/>
    </source>
</evidence>
<sequence>MLPASYLFAFLLSILACHARALNKARSLIPRAGSLQQITNFGSNPSNVGMYIYEPNKLAAKPGIIVAIHMCTGSAQSYYNGSPYAKLAEKHGFIVIYPDSPYSGKCWDVSSQASLTHNGGGNSNSIANMVTWAITKYNADAGKVFVTGTSSGAMMTNVLSATYPNLFAAAVAYAGVPAGCFVSASNQADAWNSTCAQGKSISSPEHWASVAKAMNPGYGGSRPKMQIYQGSADTTLNPQNWKETCKQWAGVFGYNYDAPPSKQANAPEANYETTVWGPNVQGVFATGVSHNFPIHGEQDMKWFGFV</sequence>
<evidence type="ECO:0000256" key="13">
    <source>
        <dbReference type="ARBA" id="ARBA00023326"/>
    </source>
</evidence>
<dbReference type="SUPFAM" id="SSF53474">
    <property type="entry name" value="alpha/beta-Hydrolases"/>
    <property type="match status" value="2"/>
</dbReference>
<comment type="similarity">
    <text evidence="4">Belongs to the carbohydrate esterase 1 (CE1) family. AxeA subfamily.</text>
</comment>
<evidence type="ECO:0000256" key="11">
    <source>
        <dbReference type="ARBA" id="ARBA00023180"/>
    </source>
</evidence>
<proteinExistence type="inferred from homology"/>
<keyword evidence="10" id="KW-0136">Cellulose degradation</keyword>
<comment type="subcellular location">
    <subcellularLocation>
        <location evidence="2 15">Secreted</location>
    </subcellularLocation>
</comment>
<evidence type="ECO:0000256" key="12">
    <source>
        <dbReference type="ARBA" id="ARBA00023277"/>
    </source>
</evidence>
<evidence type="ECO:0000256" key="4">
    <source>
        <dbReference type="ARBA" id="ARBA00007052"/>
    </source>
</evidence>
<accession>A0A5N6Z9I3</accession>
<comment type="function">
    <text evidence="15">Esterase involved in the hydrolysis of xylan, a major structural heterogeneous polysaccharide found in plant biomass representing the second most abundant polysaccharide in the biosphere, after cellulose.</text>
</comment>
<keyword evidence="6 15" id="KW-0719">Serine esterase</keyword>
<name>A0A5N6Z9I3_9EURO</name>
<evidence type="ECO:0000256" key="3">
    <source>
        <dbReference type="ARBA" id="ARBA00004851"/>
    </source>
</evidence>
<keyword evidence="8 15" id="KW-0732">Signal</keyword>
<protein>
    <recommendedName>
        <fullName evidence="15">Carboxylic ester hydrolase</fullName>
        <ecNumber evidence="15">3.1.1.-</ecNumber>
    </recommendedName>
</protein>
<keyword evidence="11" id="KW-0325">Glycoprotein</keyword>
<keyword evidence="12 15" id="KW-0119">Carbohydrate metabolism</keyword>
<keyword evidence="9 15" id="KW-0378">Hydrolase</keyword>
<dbReference type="GO" id="GO:0005576">
    <property type="term" value="C:extracellular region"/>
    <property type="evidence" value="ECO:0007669"/>
    <property type="project" value="UniProtKB-SubCell"/>
</dbReference>
<keyword evidence="7 15" id="KW-0964">Secreted</keyword>
<dbReference type="PANTHER" id="PTHR43037:SF3">
    <property type="entry name" value="FERULOYL ESTERASE B"/>
    <property type="match status" value="1"/>
</dbReference>
<evidence type="ECO:0000256" key="6">
    <source>
        <dbReference type="ARBA" id="ARBA00022487"/>
    </source>
</evidence>
<dbReference type="UniPathway" id="UPA00114"/>
<dbReference type="EC" id="3.1.1.-" evidence="15"/>
<evidence type="ECO:0000256" key="15">
    <source>
        <dbReference type="RuleBase" id="RU367147"/>
    </source>
</evidence>
<comment type="catalytic activity">
    <reaction evidence="1">
        <text>Deacetylation of xylans and xylo-oligosaccharides.</text>
        <dbReference type="EC" id="3.1.1.72"/>
    </reaction>
</comment>
<evidence type="ECO:0000256" key="7">
    <source>
        <dbReference type="ARBA" id="ARBA00022525"/>
    </source>
</evidence>
<evidence type="ECO:0000313" key="16">
    <source>
        <dbReference type="EMBL" id="KAE8353516.1"/>
    </source>
</evidence>
<dbReference type="AlphaFoldDB" id="A0A5N6Z9I3"/>
<dbReference type="Proteomes" id="UP000327118">
    <property type="component" value="Unassembled WGS sequence"/>
</dbReference>
<evidence type="ECO:0000256" key="2">
    <source>
        <dbReference type="ARBA" id="ARBA00004613"/>
    </source>
</evidence>
<feature type="chain" id="PRO_5029037404" description="Carboxylic ester hydrolase" evidence="15">
    <location>
        <begin position="22"/>
        <end position="306"/>
    </location>
</feature>
<dbReference type="Gene3D" id="3.40.50.1820">
    <property type="entry name" value="alpha/beta hydrolase"/>
    <property type="match status" value="1"/>
</dbReference>
<evidence type="ECO:0000256" key="8">
    <source>
        <dbReference type="ARBA" id="ARBA00022729"/>
    </source>
</evidence>
<organism evidence="16 17">
    <name type="scientific">Aspergillus coremiiformis</name>
    <dbReference type="NCBI Taxonomy" id="138285"/>
    <lineage>
        <taxon>Eukaryota</taxon>
        <taxon>Fungi</taxon>
        <taxon>Dikarya</taxon>
        <taxon>Ascomycota</taxon>
        <taxon>Pezizomycotina</taxon>
        <taxon>Eurotiomycetes</taxon>
        <taxon>Eurotiomycetidae</taxon>
        <taxon>Eurotiales</taxon>
        <taxon>Aspergillaceae</taxon>
        <taxon>Aspergillus</taxon>
        <taxon>Aspergillus subgen. Circumdati</taxon>
    </lineage>
</organism>
<evidence type="ECO:0000313" key="17">
    <source>
        <dbReference type="Proteomes" id="UP000327118"/>
    </source>
</evidence>
<dbReference type="PANTHER" id="PTHR43037">
    <property type="entry name" value="UNNAMED PRODUCT-RELATED"/>
    <property type="match status" value="1"/>
</dbReference>
<comment type="function">
    <text evidence="14">Acetylxylan esterase involved in the hydrolysis of xylan, a major structural heterogeneous polysaccharide found in plant biomass representing the second most abundant polysaccharide in the biosphere, after cellulose. Degrades acetylated xylans by cleaving acetyl side groups from the hetero-xylan backbone.</text>
</comment>
<keyword evidence="13 15" id="KW-0624">Polysaccharide degradation</keyword>
<gene>
    <name evidence="16" type="ORF">BDV28DRAFT_164898</name>
</gene>
<feature type="signal peptide" evidence="15">
    <location>
        <begin position="1"/>
        <end position="21"/>
    </location>
</feature>
<keyword evidence="17" id="KW-1185">Reference proteome</keyword>
<dbReference type="OrthoDB" id="2425929at2759"/>
<dbReference type="InterPro" id="IPR010126">
    <property type="entry name" value="Esterase_phb"/>
</dbReference>
<evidence type="ECO:0000256" key="5">
    <source>
        <dbReference type="ARBA" id="ARBA00011245"/>
    </source>
</evidence>
<dbReference type="GO" id="GO:0045493">
    <property type="term" value="P:xylan catabolic process"/>
    <property type="evidence" value="ECO:0007669"/>
    <property type="project" value="UniProtKB-UniRule"/>
</dbReference>
<comment type="pathway">
    <text evidence="3">Glycan degradation; xylan degradation.</text>
</comment>
<comment type="subunit">
    <text evidence="5">Monomer.</text>
</comment>
<dbReference type="InterPro" id="IPR050955">
    <property type="entry name" value="Plant_Biomass_Hydrol_Est"/>
</dbReference>
<dbReference type="Pfam" id="PF10503">
    <property type="entry name" value="Esterase_PHB"/>
    <property type="match status" value="1"/>
</dbReference>
<evidence type="ECO:0000256" key="9">
    <source>
        <dbReference type="ARBA" id="ARBA00022801"/>
    </source>
</evidence>
<dbReference type="GO" id="GO:0046555">
    <property type="term" value="F:acetylxylan esterase activity"/>
    <property type="evidence" value="ECO:0007669"/>
    <property type="project" value="UniProtKB-EC"/>
</dbReference>
<dbReference type="EMBL" id="ML739096">
    <property type="protein sequence ID" value="KAE8353516.1"/>
    <property type="molecule type" value="Genomic_DNA"/>
</dbReference>
<dbReference type="InterPro" id="IPR029058">
    <property type="entry name" value="AB_hydrolase_fold"/>
</dbReference>
<dbReference type="GO" id="GO:0030245">
    <property type="term" value="P:cellulose catabolic process"/>
    <property type="evidence" value="ECO:0007669"/>
    <property type="project" value="UniProtKB-KW"/>
</dbReference>
<reference evidence="17" key="1">
    <citation type="submission" date="2019-04" db="EMBL/GenBank/DDBJ databases">
        <title>Friends and foes A comparative genomics studyof 23 Aspergillus species from section Flavi.</title>
        <authorList>
            <consortium name="DOE Joint Genome Institute"/>
            <person name="Kjaerbolling I."/>
            <person name="Vesth T."/>
            <person name="Frisvad J.C."/>
            <person name="Nybo J.L."/>
            <person name="Theobald S."/>
            <person name="Kildgaard S."/>
            <person name="Isbrandt T."/>
            <person name="Kuo A."/>
            <person name="Sato A."/>
            <person name="Lyhne E.K."/>
            <person name="Kogle M.E."/>
            <person name="Wiebenga A."/>
            <person name="Kun R.S."/>
            <person name="Lubbers R.J."/>
            <person name="Makela M.R."/>
            <person name="Barry K."/>
            <person name="Chovatia M."/>
            <person name="Clum A."/>
            <person name="Daum C."/>
            <person name="Haridas S."/>
            <person name="He G."/>
            <person name="LaButti K."/>
            <person name="Lipzen A."/>
            <person name="Mondo S."/>
            <person name="Riley R."/>
            <person name="Salamov A."/>
            <person name="Simmons B.A."/>
            <person name="Magnuson J.K."/>
            <person name="Henrissat B."/>
            <person name="Mortensen U.H."/>
            <person name="Larsen T.O."/>
            <person name="Devries R.P."/>
            <person name="Grigoriev I.V."/>
            <person name="Machida M."/>
            <person name="Baker S.E."/>
            <person name="Andersen M.R."/>
        </authorList>
    </citation>
    <scope>NUCLEOTIDE SEQUENCE [LARGE SCALE GENOMIC DNA]</scope>
    <source>
        <strain evidence="17">CBS 553.77</strain>
    </source>
</reference>
<evidence type="ECO:0000256" key="1">
    <source>
        <dbReference type="ARBA" id="ARBA00001691"/>
    </source>
</evidence>
<evidence type="ECO:0000256" key="14">
    <source>
        <dbReference type="ARBA" id="ARBA00037069"/>
    </source>
</evidence>
<dbReference type="NCBIfam" id="TIGR01840">
    <property type="entry name" value="esterase_phb"/>
    <property type="match status" value="1"/>
</dbReference>